<reference evidence="1" key="3">
    <citation type="submission" date="2023-05" db="EMBL/GenBank/DDBJ databases">
        <authorList>
            <person name="Smith C.H."/>
        </authorList>
    </citation>
    <scope>NUCLEOTIDE SEQUENCE</scope>
    <source>
        <strain evidence="1">CHS0354</strain>
        <tissue evidence="1">Mantle</tissue>
    </source>
</reference>
<evidence type="ECO:0000313" key="1">
    <source>
        <dbReference type="EMBL" id="KAK3583767.1"/>
    </source>
</evidence>
<dbReference type="AlphaFoldDB" id="A0AAE0S1W1"/>
<gene>
    <name evidence="1" type="ORF">CHS0354_022803</name>
</gene>
<dbReference type="Proteomes" id="UP001195483">
    <property type="component" value="Unassembled WGS sequence"/>
</dbReference>
<comment type="caution">
    <text evidence="1">The sequence shown here is derived from an EMBL/GenBank/DDBJ whole genome shotgun (WGS) entry which is preliminary data.</text>
</comment>
<sequence>MLLLTRTGAVDPVAMAALVVRHTLHLLPEDWGLSMDPKMVCPGFCIYFSCCKLSFFGDHSNGNITDGLSIPNCGSMSIVVLRIRIITFRTFVSNIMTMDVLSKMVAFSSVLPCCLTNKKFD</sequence>
<name>A0AAE0S1W1_9BIVA</name>
<dbReference type="EMBL" id="JAEAOA010001385">
    <property type="protein sequence ID" value="KAK3583767.1"/>
    <property type="molecule type" value="Genomic_DNA"/>
</dbReference>
<evidence type="ECO:0000313" key="2">
    <source>
        <dbReference type="Proteomes" id="UP001195483"/>
    </source>
</evidence>
<protein>
    <submittedName>
        <fullName evidence="1">Uncharacterized protein</fullName>
    </submittedName>
</protein>
<proteinExistence type="predicted"/>
<accession>A0AAE0S1W1</accession>
<reference evidence="1" key="2">
    <citation type="journal article" date="2021" name="Genome Biol. Evol.">
        <title>Developing a high-quality reference genome for a parasitic bivalve with doubly uniparental inheritance (Bivalvia: Unionida).</title>
        <authorList>
            <person name="Smith C.H."/>
        </authorList>
    </citation>
    <scope>NUCLEOTIDE SEQUENCE</scope>
    <source>
        <strain evidence="1">CHS0354</strain>
        <tissue evidence="1">Mantle</tissue>
    </source>
</reference>
<keyword evidence="2" id="KW-1185">Reference proteome</keyword>
<reference evidence="1" key="1">
    <citation type="journal article" date="2021" name="Genome Biol. Evol.">
        <title>A High-Quality Reference Genome for a Parasitic Bivalve with Doubly Uniparental Inheritance (Bivalvia: Unionida).</title>
        <authorList>
            <person name="Smith C.H."/>
        </authorList>
    </citation>
    <scope>NUCLEOTIDE SEQUENCE</scope>
    <source>
        <strain evidence="1">CHS0354</strain>
    </source>
</reference>
<organism evidence="1 2">
    <name type="scientific">Potamilus streckersoni</name>
    <dbReference type="NCBI Taxonomy" id="2493646"/>
    <lineage>
        <taxon>Eukaryota</taxon>
        <taxon>Metazoa</taxon>
        <taxon>Spiralia</taxon>
        <taxon>Lophotrochozoa</taxon>
        <taxon>Mollusca</taxon>
        <taxon>Bivalvia</taxon>
        <taxon>Autobranchia</taxon>
        <taxon>Heteroconchia</taxon>
        <taxon>Palaeoheterodonta</taxon>
        <taxon>Unionida</taxon>
        <taxon>Unionoidea</taxon>
        <taxon>Unionidae</taxon>
        <taxon>Ambleminae</taxon>
        <taxon>Lampsilini</taxon>
        <taxon>Potamilus</taxon>
    </lineage>
</organism>